<evidence type="ECO:0000256" key="19">
    <source>
        <dbReference type="HAMAP-Rule" id="MF_00719"/>
    </source>
</evidence>
<evidence type="ECO:0000256" key="9">
    <source>
        <dbReference type="ARBA" id="ARBA00022679"/>
    </source>
</evidence>
<dbReference type="EC" id="2.7.8.26" evidence="5 19"/>
<keyword evidence="21" id="KW-1185">Reference proteome</keyword>
<dbReference type="GO" id="GO:0051073">
    <property type="term" value="F:adenosylcobinamide-GDP ribazoletransferase activity"/>
    <property type="evidence" value="ECO:0007669"/>
    <property type="project" value="UniProtKB-UniRule"/>
</dbReference>
<evidence type="ECO:0000256" key="14">
    <source>
        <dbReference type="ARBA" id="ARBA00025228"/>
    </source>
</evidence>
<dbReference type="HAMAP" id="MF_00719">
    <property type="entry name" value="CobS"/>
    <property type="match status" value="1"/>
</dbReference>
<dbReference type="Pfam" id="PF02654">
    <property type="entry name" value="CobS"/>
    <property type="match status" value="1"/>
</dbReference>
<feature type="transmembrane region" description="Helical" evidence="19">
    <location>
        <begin position="135"/>
        <end position="159"/>
    </location>
</feature>
<dbReference type="UniPathway" id="UPA00148">
    <property type="reaction ID" value="UER00238"/>
</dbReference>
<reference evidence="20 21" key="1">
    <citation type="submission" date="2018-02" db="EMBL/GenBank/DDBJ databases">
        <authorList>
            <person name="Cohen D.B."/>
            <person name="Kent A.D."/>
        </authorList>
    </citation>
    <scope>NUCLEOTIDE SEQUENCE [LARGE SCALE GENOMIC DNA]</scope>
    <source>
        <strain evidence="20 21">CCAP 1448/3</strain>
    </source>
</reference>
<keyword evidence="8 19" id="KW-0169">Cobalamin biosynthesis</keyword>
<name>A0A2T1BZI3_9CYAN</name>
<evidence type="ECO:0000256" key="13">
    <source>
        <dbReference type="ARBA" id="ARBA00023136"/>
    </source>
</evidence>
<dbReference type="InterPro" id="IPR003805">
    <property type="entry name" value="CobS"/>
</dbReference>
<evidence type="ECO:0000256" key="17">
    <source>
        <dbReference type="ARBA" id="ARBA00048623"/>
    </source>
</evidence>
<dbReference type="AlphaFoldDB" id="A0A2T1BZI3"/>
<evidence type="ECO:0000256" key="11">
    <source>
        <dbReference type="ARBA" id="ARBA00022842"/>
    </source>
</evidence>
<feature type="transmembrane region" description="Helical" evidence="19">
    <location>
        <begin position="62"/>
        <end position="81"/>
    </location>
</feature>
<feature type="transmembrane region" description="Helical" evidence="19">
    <location>
        <begin position="234"/>
        <end position="253"/>
    </location>
</feature>
<comment type="caution">
    <text evidence="20">The sequence shown here is derived from an EMBL/GenBank/DDBJ whole genome shotgun (WGS) entry which is preliminary data.</text>
</comment>
<organism evidence="20 21">
    <name type="scientific">Merismopedia glauca CCAP 1448/3</name>
    <dbReference type="NCBI Taxonomy" id="1296344"/>
    <lineage>
        <taxon>Bacteria</taxon>
        <taxon>Bacillati</taxon>
        <taxon>Cyanobacteriota</taxon>
        <taxon>Cyanophyceae</taxon>
        <taxon>Synechococcales</taxon>
        <taxon>Merismopediaceae</taxon>
        <taxon>Merismopedia</taxon>
    </lineage>
</organism>
<evidence type="ECO:0000256" key="15">
    <source>
        <dbReference type="ARBA" id="ARBA00032605"/>
    </source>
</evidence>
<evidence type="ECO:0000256" key="8">
    <source>
        <dbReference type="ARBA" id="ARBA00022573"/>
    </source>
</evidence>
<evidence type="ECO:0000256" key="6">
    <source>
        <dbReference type="ARBA" id="ARBA00015850"/>
    </source>
</evidence>
<gene>
    <name evidence="19" type="primary">cobS</name>
    <name evidence="20" type="ORF">C7B64_18860</name>
</gene>
<comment type="similarity">
    <text evidence="4 19">Belongs to the CobS family.</text>
</comment>
<dbReference type="GO" id="GO:0009236">
    <property type="term" value="P:cobalamin biosynthetic process"/>
    <property type="evidence" value="ECO:0007669"/>
    <property type="project" value="UniProtKB-UniRule"/>
</dbReference>
<dbReference type="RefSeq" id="WP_106290252.1">
    <property type="nucleotide sequence ID" value="NZ_CAWNTC010000146.1"/>
</dbReference>
<evidence type="ECO:0000256" key="12">
    <source>
        <dbReference type="ARBA" id="ARBA00022989"/>
    </source>
</evidence>
<comment type="subcellular location">
    <subcellularLocation>
        <location evidence="2 19">Cell membrane</location>
        <topology evidence="2 19">Multi-pass membrane protein</topology>
    </subcellularLocation>
</comment>
<dbReference type="EMBL" id="PVWJ01000114">
    <property type="protein sequence ID" value="PSB01327.1"/>
    <property type="molecule type" value="Genomic_DNA"/>
</dbReference>
<comment type="cofactor">
    <cofactor evidence="1 19">
        <name>Mg(2+)</name>
        <dbReference type="ChEBI" id="CHEBI:18420"/>
    </cofactor>
</comment>
<evidence type="ECO:0000256" key="18">
    <source>
        <dbReference type="ARBA" id="ARBA00049504"/>
    </source>
</evidence>
<evidence type="ECO:0000256" key="5">
    <source>
        <dbReference type="ARBA" id="ARBA00013200"/>
    </source>
</evidence>
<keyword evidence="11 19" id="KW-0460">Magnesium</keyword>
<evidence type="ECO:0000256" key="3">
    <source>
        <dbReference type="ARBA" id="ARBA00004663"/>
    </source>
</evidence>
<sequence length="256" mass="27399">MSFLAIFRSLFGAIAFYTCLPVPHSWNLEFQYVGRWVTWIGLIIGGLLSLIDLGLSALGMPVLTRSALVIITGIGLTGGLHVDGAMDAADGLAVQNPDRRLEVMVDSATGAFGAIAAITIILLKTVSLAELNYPIWLALTTAAIWGRWGQMAAIAFYPYLKPTGKGAFHKAAIRVPIDLILGLLPIFALHGWGIGFQIESVQAAILASGVGMAIALSTGFYFHKQLGGHTGDTYGAVVEWTEALFLCCLTMFVSRR</sequence>
<dbReference type="NCBIfam" id="TIGR00317">
    <property type="entry name" value="cobS"/>
    <property type="match status" value="1"/>
</dbReference>
<dbReference type="PANTHER" id="PTHR34148:SF1">
    <property type="entry name" value="ADENOSYLCOBINAMIDE-GDP RIBAZOLETRANSFERASE"/>
    <property type="match status" value="1"/>
</dbReference>
<comment type="pathway">
    <text evidence="3 19">Cofactor biosynthesis; adenosylcobalamin biosynthesis; adenosylcobalamin from cob(II)yrinate a,c-diamide: step 7/7.</text>
</comment>
<proteinExistence type="inferred from homology"/>
<feature type="transmembrane region" description="Helical" evidence="19">
    <location>
        <begin position="171"/>
        <end position="189"/>
    </location>
</feature>
<feature type="transmembrane region" description="Helical" evidence="19">
    <location>
        <begin position="37"/>
        <end position="55"/>
    </location>
</feature>
<keyword evidence="10 19" id="KW-0812">Transmembrane</keyword>
<evidence type="ECO:0000313" key="20">
    <source>
        <dbReference type="EMBL" id="PSB01327.1"/>
    </source>
</evidence>
<feature type="transmembrane region" description="Helical" evidence="19">
    <location>
        <begin position="201"/>
        <end position="222"/>
    </location>
</feature>
<comment type="function">
    <text evidence="14 19">Joins adenosylcobinamide-GDP and alpha-ribazole to generate adenosylcobalamin (Ado-cobalamin). Also synthesizes adenosylcobalamin 5'-phosphate from adenosylcobinamide-GDP and alpha-ribazole 5'-phosphate.</text>
</comment>
<evidence type="ECO:0000256" key="7">
    <source>
        <dbReference type="ARBA" id="ARBA00022475"/>
    </source>
</evidence>
<dbReference type="GO" id="GO:0008818">
    <property type="term" value="F:cobalamin 5'-phosphate synthase activity"/>
    <property type="evidence" value="ECO:0007669"/>
    <property type="project" value="UniProtKB-UniRule"/>
</dbReference>
<keyword evidence="13 19" id="KW-0472">Membrane</keyword>
<evidence type="ECO:0000256" key="1">
    <source>
        <dbReference type="ARBA" id="ARBA00001946"/>
    </source>
</evidence>
<evidence type="ECO:0000256" key="4">
    <source>
        <dbReference type="ARBA" id="ARBA00010561"/>
    </source>
</evidence>
<feature type="transmembrane region" description="Helical" evidence="19">
    <location>
        <begin position="101"/>
        <end position="123"/>
    </location>
</feature>
<comment type="catalytic activity">
    <reaction evidence="17 19">
        <text>alpha-ribazole + adenosylcob(III)inamide-GDP = adenosylcob(III)alamin + GMP + H(+)</text>
        <dbReference type="Rhea" id="RHEA:16049"/>
        <dbReference type="ChEBI" id="CHEBI:10329"/>
        <dbReference type="ChEBI" id="CHEBI:15378"/>
        <dbReference type="ChEBI" id="CHEBI:18408"/>
        <dbReference type="ChEBI" id="CHEBI:58115"/>
        <dbReference type="ChEBI" id="CHEBI:60487"/>
        <dbReference type="EC" id="2.7.8.26"/>
    </reaction>
</comment>
<evidence type="ECO:0000313" key="21">
    <source>
        <dbReference type="Proteomes" id="UP000238762"/>
    </source>
</evidence>
<evidence type="ECO:0000256" key="16">
    <source>
        <dbReference type="ARBA" id="ARBA00032853"/>
    </source>
</evidence>
<evidence type="ECO:0000256" key="2">
    <source>
        <dbReference type="ARBA" id="ARBA00004651"/>
    </source>
</evidence>
<keyword evidence="12 19" id="KW-1133">Transmembrane helix</keyword>
<protein>
    <recommendedName>
        <fullName evidence="6 19">Adenosylcobinamide-GDP ribazoletransferase</fullName>
        <ecNumber evidence="5 19">2.7.8.26</ecNumber>
    </recommendedName>
    <alternativeName>
        <fullName evidence="16 19">Cobalamin synthase</fullName>
    </alternativeName>
    <alternativeName>
        <fullName evidence="15 19">Cobalamin-5'-phosphate synthase</fullName>
    </alternativeName>
</protein>
<dbReference type="OrthoDB" id="9794626at2"/>
<dbReference type="PANTHER" id="PTHR34148">
    <property type="entry name" value="ADENOSYLCOBINAMIDE-GDP RIBAZOLETRANSFERASE"/>
    <property type="match status" value="1"/>
</dbReference>
<dbReference type="GO" id="GO:0005886">
    <property type="term" value="C:plasma membrane"/>
    <property type="evidence" value="ECO:0007669"/>
    <property type="project" value="UniProtKB-SubCell"/>
</dbReference>
<comment type="catalytic activity">
    <reaction evidence="18 19">
        <text>alpha-ribazole 5'-phosphate + adenosylcob(III)inamide-GDP = adenosylcob(III)alamin 5'-phosphate + GMP + H(+)</text>
        <dbReference type="Rhea" id="RHEA:23560"/>
        <dbReference type="ChEBI" id="CHEBI:15378"/>
        <dbReference type="ChEBI" id="CHEBI:57918"/>
        <dbReference type="ChEBI" id="CHEBI:58115"/>
        <dbReference type="ChEBI" id="CHEBI:60487"/>
        <dbReference type="ChEBI" id="CHEBI:60493"/>
        <dbReference type="EC" id="2.7.8.26"/>
    </reaction>
</comment>
<reference evidence="20 21" key="2">
    <citation type="submission" date="2018-03" db="EMBL/GenBank/DDBJ databases">
        <title>The ancient ancestry and fast evolution of plastids.</title>
        <authorList>
            <person name="Moore K.R."/>
            <person name="Magnabosco C."/>
            <person name="Momper L."/>
            <person name="Gold D.A."/>
            <person name="Bosak T."/>
            <person name="Fournier G.P."/>
        </authorList>
    </citation>
    <scope>NUCLEOTIDE SEQUENCE [LARGE SCALE GENOMIC DNA]</scope>
    <source>
        <strain evidence="20 21">CCAP 1448/3</strain>
    </source>
</reference>
<dbReference type="Proteomes" id="UP000238762">
    <property type="component" value="Unassembled WGS sequence"/>
</dbReference>
<evidence type="ECO:0000256" key="10">
    <source>
        <dbReference type="ARBA" id="ARBA00022692"/>
    </source>
</evidence>
<keyword evidence="7 19" id="KW-1003">Cell membrane</keyword>
<accession>A0A2T1BZI3</accession>
<keyword evidence="9 19" id="KW-0808">Transferase</keyword>